<dbReference type="AlphaFoldDB" id="A0A1I2RDW2"/>
<dbReference type="EMBL" id="FOOU01000006">
    <property type="protein sequence ID" value="SFG37679.1"/>
    <property type="molecule type" value="Genomic_DNA"/>
</dbReference>
<dbReference type="NCBIfam" id="TIGR02122">
    <property type="entry name" value="TRAP_TAXI"/>
    <property type="match status" value="1"/>
</dbReference>
<dbReference type="RefSeq" id="WP_177201145.1">
    <property type="nucleotide sequence ID" value="NZ_FOOU01000006.1"/>
</dbReference>
<gene>
    <name evidence="2" type="ORF">SAMN05216175_10632</name>
</gene>
<proteinExistence type="predicted"/>
<evidence type="ECO:0008006" key="4">
    <source>
        <dbReference type="Google" id="ProtNLM"/>
    </source>
</evidence>
<accession>A0A1I2RDW2</accession>
<dbReference type="Proteomes" id="UP000198623">
    <property type="component" value="Unassembled WGS sequence"/>
</dbReference>
<feature type="signal peptide" evidence="1">
    <location>
        <begin position="1"/>
        <end position="25"/>
    </location>
</feature>
<organism evidence="2 3">
    <name type="scientific">Neptunomonas qingdaonensis</name>
    <dbReference type="NCBI Taxonomy" id="1045558"/>
    <lineage>
        <taxon>Bacteria</taxon>
        <taxon>Pseudomonadati</taxon>
        <taxon>Pseudomonadota</taxon>
        <taxon>Gammaproteobacteria</taxon>
        <taxon>Oceanospirillales</taxon>
        <taxon>Oceanospirillaceae</taxon>
        <taxon>Neptunomonas</taxon>
    </lineage>
</organism>
<dbReference type="Pfam" id="PF16868">
    <property type="entry name" value="NMT1_3"/>
    <property type="match status" value="1"/>
</dbReference>
<keyword evidence="3" id="KW-1185">Reference proteome</keyword>
<dbReference type="InterPro" id="IPR011852">
    <property type="entry name" value="TRAP_TAXI"/>
</dbReference>
<dbReference type="STRING" id="1045558.SAMN05216175_10632"/>
<dbReference type="PANTHER" id="PTHR42941">
    <property type="entry name" value="SLL1037 PROTEIN"/>
    <property type="match status" value="1"/>
</dbReference>
<name>A0A1I2RDW2_9GAMM</name>
<feature type="chain" id="PRO_5011687243" description="TRAP transporter solute receptor, TAXI family" evidence="1">
    <location>
        <begin position="26"/>
        <end position="353"/>
    </location>
</feature>
<dbReference type="PANTHER" id="PTHR42941:SF1">
    <property type="entry name" value="SLL1037 PROTEIN"/>
    <property type="match status" value="1"/>
</dbReference>
<keyword evidence="1" id="KW-0732">Signal</keyword>
<evidence type="ECO:0000256" key="1">
    <source>
        <dbReference type="SAM" id="SignalP"/>
    </source>
</evidence>
<sequence>MLRRFLYLKRCWLLLFLAGMTPVYAEKQVITNHVLADKASANQIIRNQVITLGTGGVTGLYYPTGGALCRLVNQARQEYGIRCAVRSTLGSISNLEQVINHELDIGIAEAGQLYDFAKDTDKNADNHGDQLDQPLRTLTSLYPEYVSILVRSDAHINSFDDLKHKRVNIGQSGTSQRLTIELLMKTRGWQLSDFSGVSELEPSEQAAALCDNRIDATLYVVGHPSGTIKEALRDCSSQLIGLSKHDRETLILQNPFYREMTISGGFYSSDLTDVLTIGVNATLFARADLPDDVAYAVVKSLFEQFDNFKKLHPAFRFLIPEQMMQPTTLPLPIHPGAAKYFREVKYLSQTPPE</sequence>
<evidence type="ECO:0000313" key="2">
    <source>
        <dbReference type="EMBL" id="SFG37679.1"/>
    </source>
</evidence>
<evidence type="ECO:0000313" key="3">
    <source>
        <dbReference type="Proteomes" id="UP000198623"/>
    </source>
</evidence>
<dbReference type="Gene3D" id="3.40.190.10">
    <property type="entry name" value="Periplasmic binding protein-like II"/>
    <property type="match status" value="2"/>
</dbReference>
<dbReference type="SUPFAM" id="SSF53850">
    <property type="entry name" value="Periplasmic binding protein-like II"/>
    <property type="match status" value="1"/>
</dbReference>
<dbReference type="CDD" id="cd13568">
    <property type="entry name" value="PBP2_TAXI_TRAP_like_3"/>
    <property type="match status" value="1"/>
</dbReference>
<protein>
    <recommendedName>
        <fullName evidence="4">TRAP transporter solute receptor, TAXI family</fullName>
    </recommendedName>
</protein>
<reference evidence="3" key="1">
    <citation type="submission" date="2016-10" db="EMBL/GenBank/DDBJ databases">
        <authorList>
            <person name="Varghese N."/>
            <person name="Submissions S."/>
        </authorList>
    </citation>
    <scope>NUCLEOTIDE SEQUENCE [LARGE SCALE GENOMIC DNA]</scope>
    <source>
        <strain evidence="3">CGMCC 1.10971</strain>
    </source>
</reference>